<dbReference type="EMBL" id="JAFNEN010000015">
    <property type="protein sequence ID" value="KAG8200585.1"/>
    <property type="molecule type" value="Genomic_DNA"/>
</dbReference>
<accession>A0AAV6VWV9</accession>
<evidence type="ECO:0000259" key="4">
    <source>
        <dbReference type="PROSITE" id="PS50102"/>
    </source>
</evidence>
<sequence>MDNNHQEKSNLIINYLPQMLSDQEFKNLFQSIGVVKAAKIVRHKTTGYSYGFGFVEYAHPDDAARAIQTLNGFQLQNKKIKVAFSRPGGENIKNANLYLRGVPKNMSEDKLQSILSEFGQIIQCRLLKDSSGNRNKGVGFVLFDQRDQAEQAIKKMNGEILEGGTEPLTIKYAEDNAKKVRAPMSSPMVDPYADPFPGMGGRFGGGGPARHSSFQGRYRYNPMQSDMGGMGSPSMGYGYPPQPSPSVPIGADGHILFVYNIGPDTDEKTLWGLFARYGSVMKVNVIRVGGTGSGKGYGFVTMANYDEACLAIESLNGMAFFGKPLQVSFKNPK</sequence>
<dbReference type="SMART" id="SM00360">
    <property type="entry name" value="RRM"/>
    <property type="match status" value="3"/>
</dbReference>
<keyword evidence="2 3" id="KW-0694">RNA-binding</keyword>
<comment type="caution">
    <text evidence="5">The sequence shown here is derived from an EMBL/GenBank/DDBJ whole genome shotgun (WGS) entry which is preliminary data.</text>
</comment>
<proteinExistence type="predicted"/>
<dbReference type="Proteomes" id="UP000827092">
    <property type="component" value="Unassembled WGS sequence"/>
</dbReference>
<reference evidence="5 6" key="1">
    <citation type="journal article" date="2022" name="Nat. Ecol. Evol.">
        <title>A masculinizing supergene underlies an exaggerated male reproductive morph in a spider.</title>
        <authorList>
            <person name="Hendrickx F."/>
            <person name="De Corte Z."/>
            <person name="Sonet G."/>
            <person name="Van Belleghem S.M."/>
            <person name="Kostlbacher S."/>
            <person name="Vangestel C."/>
        </authorList>
    </citation>
    <scope>NUCLEOTIDE SEQUENCE [LARGE SCALE GENOMIC DNA]</scope>
    <source>
        <strain evidence="5">W744_W776</strain>
    </source>
</reference>
<dbReference type="GO" id="GO:1990904">
    <property type="term" value="C:ribonucleoprotein complex"/>
    <property type="evidence" value="ECO:0007669"/>
    <property type="project" value="InterPro"/>
</dbReference>
<feature type="domain" description="RRM" evidence="4">
    <location>
        <begin position="254"/>
        <end position="332"/>
    </location>
</feature>
<dbReference type="GO" id="GO:0003729">
    <property type="term" value="F:mRNA binding"/>
    <property type="evidence" value="ECO:0007669"/>
    <property type="project" value="UniProtKB-ARBA"/>
</dbReference>
<feature type="domain" description="RRM" evidence="4">
    <location>
        <begin position="9"/>
        <end position="87"/>
    </location>
</feature>
<name>A0AAV6VWV9_9ARAC</name>
<dbReference type="InterPro" id="IPR035979">
    <property type="entry name" value="RBD_domain_sf"/>
</dbReference>
<dbReference type="FunFam" id="3.30.70.330:FF:000383">
    <property type="entry name" value="Sex lethal, isoform D"/>
    <property type="match status" value="1"/>
</dbReference>
<dbReference type="Pfam" id="PF00076">
    <property type="entry name" value="RRM_1"/>
    <property type="match status" value="3"/>
</dbReference>
<dbReference type="PANTHER" id="PTHR48027">
    <property type="entry name" value="HETEROGENEOUS NUCLEAR RIBONUCLEOPROTEIN 87F-RELATED"/>
    <property type="match status" value="1"/>
</dbReference>
<dbReference type="PROSITE" id="PS50102">
    <property type="entry name" value="RRM"/>
    <property type="match status" value="3"/>
</dbReference>
<dbReference type="InterPro" id="IPR000504">
    <property type="entry name" value="RRM_dom"/>
</dbReference>
<dbReference type="InterPro" id="IPR012677">
    <property type="entry name" value="Nucleotide-bd_a/b_plait_sf"/>
</dbReference>
<feature type="domain" description="RRM" evidence="4">
    <location>
        <begin position="95"/>
        <end position="175"/>
    </location>
</feature>
<dbReference type="GO" id="GO:0005737">
    <property type="term" value="C:cytoplasm"/>
    <property type="evidence" value="ECO:0007669"/>
    <property type="project" value="UniProtKB-ARBA"/>
</dbReference>
<dbReference type="Gene3D" id="3.30.70.330">
    <property type="match status" value="3"/>
</dbReference>
<protein>
    <recommendedName>
        <fullName evidence="4">RRM domain-containing protein</fullName>
    </recommendedName>
</protein>
<evidence type="ECO:0000313" key="6">
    <source>
        <dbReference type="Proteomes" id="UP000827092"/>
    </source>
</evidence>
<dbReference type="GO" id="GO:0010629">
    <property type="term" value="P:negative regulation of gene expression"/>
    <property type="evidence" value="ECO:0007669"/>
    <property type="project" value="UniProtKB-ARBA"/>
</dbReference>
<keyword evidence="6" id="KW-1185">Reference proteome</keyword>
<dbReference type="CDD" id="cd12649">
    <property type="entry name" value="RRM1_SXL"/>
    <property type="match status" value="1"/>
</dbReference>
<dbReference type="PRINTS" id="PR00961">
    <property type="entry name" value="HUDSXLRNA"/>
</dbReference>
<dbReference type="AlphaFoldDB" id="A0AAV6VWV9"/>
<dbReference type="GO" id="GO:0009967">
    <property type="term" value="P:positive regulation of signal transduction"/>
    <property type="evidence" value="ECO:0007669"/>
    <property type="project" value="UniProtKB-ARBA"/>
</dbReference>
<dbReference type="SUPFAM" id="SSF54928">
    <property type="entry name" value="RNA-binding domain, RBD"/>
    <property type="match status" value="2"/>
</dbReference>
<dbReference type="InterPro" id="IPR002343">
    <property type="entry name" value="Hud_Sxl_RNA"/>
</dbReference>
<evidence type="ECO:0000313" key="5">
    <source>
        <dbReference type="EMBL" id="KAG8200585.1"/>
    </source>
</evidence>
<evidence type="ECO:0000256" key="1">
    <source>
        <dbReference type="ARBA" id="ARBA00022737"/>
    </source>
</evidence>
<keyword evidence="1" id="KW-0677">Repeat</keyword>
<gene>
    <name evidence="5" type="ORF">JTE90_000655</name>
</gene>
<organism evidence="5 6">
    <name type="scientific">Oedothorax gibbosus</name>
    <dbReference type="NCBI Taxonomy" id="931172"/>
    <lineage>
        <taxon>Eukaryota</taxon>
        <taxon>Metazoa</taxon>
        <taxon>Ecdysozoa</taxon>
        <taxon>Arthropoda</taxon>
        <taxon>Chelicerata</taxon>
        <taxon>Arachnida</taxon>
        <taxon>Araneae</taxon>
        <taxon>Araneomorphae</taxon>
        <taxon>Entelegynae</taxon>
        <taxon>Araneoidea</taxon>
        <taxon>Linyphiidae</taxon>
        <taxon>Erigoninae</taxon>
        <taxon>Oedothorax</taxon>
    </lineage>
</organism>
<dbReference type="InterPro" id="IPR052462">
    <property type="entry name" value="SLIRP/GR-RBP-like"/>
</dbReference>
<evidence type="ECO:0000256" key="3">
    <source>
        <dbReference type="PROSITE-ProRule" id="PRU00176"/>
    </source>
</evidence>
<evidence type="ECO:0000256" key="2">
    <source>
        <dbReference type="ARBA" id="ARBA00022884"/>
    </source>
</evidence>